<dbReference type="Pfam" id="PF00400">
    <property type="entry name" value="WD40"/>
    <property type="match status" value="3"/>
</dbReference>
<name>A0ABR4G6W5_9EURO</name>
<dbReference type="Gene3D" id="1.25.40.20">
    <property type="entry name" value="Ankyrin repeat-containing domain"/>
    <property type="match status" value="1"/>
</dbReference>
<comment type="caution">
    <text evidence="3">The sequence shown here is derived from an EMBL/GenBank/DDBJ whole genome shotgun (WGS) entry which is preliminary data.</text>
</comment>
<evidence type="ECO:0000313" key="3">
    <source>
        <dbReference type="EMBL" id="KAL2794749.1"/>
    </source>
</evidence>
<evidence type="ECO:0000256" key="1">
    <source>
        <dbReference type="PROSITE-ProRule" id="PRU00023"/>
    </source>
</evidence>
<dbReference type="SMART" id="SM00248">
    <property type="entry name" value="ANK"/>
    <property type="match status" value="3"/>
</dbReference>
<organism evidence="3 4">
    <name type="scientific">Aspergillus keveii</name>
    <dbReference type="NCBI Taxonomy" id="714993"/>
    <lineage>
        <taxon>Eukaryota</taxon>
        <taxon>Fungi</taxon>
        <taxon>Dikarya</taxon>
        <taxon>Ascomycota</taxon>
        <taxon>Pezizomycotina</taxon>
        <taxon>Eurotiomycetes</taxon>
        <taxon>Eurotiomycetidae</taxon>
        <taxon>Eurotiales</taxon>
        <taxon>Aspergillaceae</taxon>
        <taxon>Aspergillus</taxon>
        <taxon>Aspergillus subgen. Nidulantes</taxon>
    </lineage>
</organism>
<keyword evidence="2" id="KW-0853">WD repeat</keyword>
<dbReference type="SMART" id="SM00320">
    <property type="entry name" value="WD40"/>
    <property type="match status" value="4"/>
</dbReference>
<dbReference type="Pfam" id="PF00023">
    <property type="entry name" value="Ank"/>
    <property type="match status" value="1"/>
</dbReference>
<dbReference type="SUPFAM" id="SSF50998">
    <property type="entry name" value="Quinoprotein alcohol dehydrogenase-like"/>
    <property type="match status" value="1"/>
</dbReference>
<proteinExistence type="predicted"/>
<dbReference type="Gene3D" id="2.130.10.10">
    <property type="entry name" value="YVTN repeat-like/Quinoprotein amine dehydrogenase"/>
    <property type="match status" value="1"/>
</dbReference>
<dbReference type="Proteomes" id="UP001610563">
    <property type="component" value="Unassembled WGS sequence"/>
</dbReference>
<feature type="repeat" description="ANK" evidence="1">
    <location>
        <begin position="24"/>
        <end position="56"/>
    </location>
</feature>
<evidence type="ECO:0000313" key="4">
    <source>
        <dbReference type="Proteomes" id="UP001610563"/>
    </source>
</evidence>
<dbReference type="InterPro" id="IPR011047">
    <property type="entry name" value="Quinoprotein_ADH-like_sf"/>
</dbReference>
<dbReference type="EMBL" id="JBFTWV010000041">
    <property type="protein sequence ID" value="KAL2794749.1"/>
    <property type="molecule type" value="Genomic_DNA"/>
</dbReference>
<sequence length="507" mass="55291">MPSLSHPAHWEDGRLRESDWSTATSHTPLHAAARNGHHSLVQLLLGMNANPSPQYHRPGTKNSVDFTWATPLFDAARIGHLEVVRSLLEAAADPNEPCGWVAPLHIAAQNGYTEIVHLFLESGKVLMDATSLFKAAVRGDISVLALQTLTVKREIYPPVAIEVGTIQSESHKTASEWYAFFNPQVHKALEVDLLRDLEFERSISCITFSGDGKYIAVCTDDTVGVFDAVTGQQIGGVEIAMRNGAYLPIQNLCFSPGGSHLAGSIGHTNLWLWDISTSISSDFHISHITISAVLYTPDGHSVVTGSFVIGDDASTINLWDVSGDGQPMHIHTLELENKVRSLTISPDGRYLVIGSGTGDIMLWDIRIRPASTATLKLSPKSRGNIWDLSLSFGGCYLVCHGYDGIDSLEWISGSLPNDQPRLGELTIALSREVLEGNIYHLVTADEHWLLSRQPIGKIIIQDTTNGEVHAVLQAHTGKVCSLICSSAGHTFATASDHQVRVWKIRKI</sequence>
<dbReference type="InterPro" id="IPR002110">
    <property type="entry name" value="Ankyrin_rpt"/>
</dbReference>
<keyword evidence="4" id="KW-1185">Reference proteome</keyword>
<evidence type="ECO:0000256" key="2">
    <source>
        <dbReference type="PROSITE-ProRule" id="PRU00221"/>
    </source>
</evidence>
<dbReference type="PROSITE" id="PS50294">
    <property type="entry name" value="WD_REPEATS_REGION"/>
    <property type="match status" value="1"/>
</dbReference>
<feature type="repeat" description="ANK" evidence="1">
    <location>
        <begin position="99"/>
        <end position="123"/>
    </location>
</feature>
<dbReference type="InterPro" id="IPR001680">
    <property type="entry name" value="WD40_rpt"/>
</dbReference>
<dbReference type="PROSITE" id="PS50088">
    <property type="entry name" value="ANK_REPEAT"/>
    <property type="match status" value="3"/>
</dbReference>
<feature type="repeat" description="WD" evidence="2">
    <location>
        <begin position="332"/>
        <end position="366"/>
    </location>
</feature>
<accession>A0ABR4G6W5</accession>
<dbReference type="PANTHER" id="PTHR19879:SF9">
    <property type="entry name" value="TRANSCRIPTION INITIATION FACTOR TFIID SUBUNIT 5"/>
    <property type="match status" value="1"/>
</dbReference>
<gene>
    <name evidence="3" type="ORF">BJX66DRAFT_337542</name>
</gene>
<dbReference type="PROSITE" id="PS50082">
    <property type="entry name" value="WD_REPEATS_2"/>
    <property type="match status" value="1"/>
</dbReference>
<feature type="repeat" description="ANK" evidence="1">
    <location>
        <begin position="67"/>
        <end position="95"/>
    </location>
</feature>
<dbReference type="SUPFAM" id="SSF48403">
    <property type="entry name" value="Ankyrin repeat"/>
    <property type="match status" value="1"/>
</dbReference>
<dbReference type="InterPro" id="IPR015943">
    <property type="entry name" value="WD40/YVTN_repeat-like_dom_sf"/>
</dbReference>
<keyword evidence="1" id="KW-0040">ANK repeat</keyword>
<dbReference type="InterPro" id="IPR036770">
    <property type="entry name" value="Ankyrin_rpt-contain_sf"/>
</dbReference>
<dbReference type="PROSITE" id="PS50297">
    <property type="entry name" value="ANK_REP_REGION"/>
    <property type="match status" value="3"/>
</dbReference>
<dbReference type="PANTHER" id="PTHR19879">
    <property type="entry name" value="TRANSCRIPTION INITIATION FACTOR TFIID"/>
    <property type="match status" value="1"/>
</dbReference>
<dbReference type="Pfam" id="PF12796">
    <property type="entry name" value="Ank_2"/>
    <property type="match status" value="1"/>
</dbReference>
<protein>
    <submittedName>
        <fullName evidence="3">Quinon protein alcohol dehydrogenase-like superfamily</fullName>
    </submittedName>
</protein>
<reference evidence="3 4" key="1">
    <citation type="submission" date="2024-07" db="EMBL/GenBank/DDBJ databases">
        <title>Section-level genome sequencing and comparative genomics of Aspergillus sections Usti and Cavernicolus.</title>
        <authorList>
            <consortium name="Lawrence Berkeley National Laboratory"/>
            <person name="Nybo J.L."/>
            <person name="Vesth T.C."/>
            <person name="Theobald S."/>
            <person name="Frisvad J.C."/>
            <person name="Larsen T.O."/>
            <person name="Kjaerboelling I."/>
            <person name="Rothschild-Mancinelli K."/>
            <person name="Lyhne E.K."/>
            <person name="Kogle M.E."/>
            <person name="Barry K."/>
            <person name="Clum A."/>
            <person name="Na H."/>
            <person name="Ledsgaard L."/>
            <person name="Lin J."/>
            <person name="Lipzen A."/>
            <person name="Kuo A."/>
            <person name="Riley R."/>
            <person name="Mondo S."/>
            <person name="Labutti K."/>
            <person name="Haridas S."/>
            <person name="Pangalinan J."/>
            <person name="Salamov A.A."/>
            <person name="Simmons B.A."/>
            <person name="Magnuson J.K."/>
            <person name="Chen J."/>
            <person name="Drula E."/>
            <person name="Henrissat B."/>
            <person name="Wiebenga A."/>
            <person name="Lubbers R.J."/>
            <person name="Gomes A.C."/>
            <person name="Makela M.R."/>
            <person name="Stajich J."/>
            <person name="Grigoriev I.V."/>
            <person name="Mortensen U.H."/>
            <person name="De Vries R.P."/>
            <person name="Baker S.E."/>
            <person name="Andersen M.R."/>
        </authorList>
    </citation>
    <scope>NUCLEOTIDE SEQUENCE [LARGE SCALE GENOMIC DNA]</scope>
    <source>
        <strain evidence="3 4">CBS 209.92</strain>
    </source>
</reference>